<proteinExistence type="predicted"/>
<comment type="caution">
    <text evidence="3">The sequence shown here is derived from an EMBL/GenBank/DDBJ whole genome shotgun (WGS) entry which is preliminary data.</text>
</comment>
<dbReference type="RefSeq" id="WP_271221833.1">
    <property type="nucleotide sequence ID" value="NZ_BAAAVD010000063.1"/>
</dbReference>
<dbReference type="Proteomes" id="UP001143474">
    <property type="component" value="Unassembled WGS sequence"/>
</dbReference>
<evidence type="ECO:0000313" key="3">
    <source>
        <dbReference type="EMBL" id="GLK13554.1"/>
    </source>
</evidence>
<dbReference type="PROSITE" id="PS51257">
    <property type="entry name" value="PROKAR_LIPOPROTEIN"/>
    <property type="match status" value="1"/>
</dbReference>
<feature type="compositionally biased region" description="Low complexity" evidence="1">
    <location>
        <begin position="27"/>
        <end position="41"/>
    </location>
</feature>
<gene>
    <name evidence="3" type="ORF">GCM10017600_69650</name>
</gene>
<evidence type="ECO:0000313" key="4">
    <source>
        <dbReference type="Proteomes" id="UP001143474"/>
    </source>
</evidence>
<dbReference type="AlphaFoldDB" id="A0A9W6MGB5"/>
<sequence>MGSLRSAAFALVGVSLVAACGGGRAATPSPSAFSSAPASPSVTRPDPTPGRAEPWSPALSPGATGEVPASAAWKVVDPARLSGSSALLDVAVTGPRDAWAVGFQGGAEDREGAPAVVRWDGVRWREVPAFTDRDVYHLVGVSAGGPADVWVVGNGENAFAAHWDGRRWTRHRPFGVAEGHLMTDVAVSGGGAWFTANTPSGAVLVEWRDGEFADVLDNAGGGGTFAAVTAKEGHVWAVGSSQERTPLVWHGRSGSWERMRPPAIPGGTLRRVWQVSPSDVWTVGEVSTGPDGPGDPNARPLVLHWDGARWKRVEVPVPRGSLHGVTAFGPGDLWISGVDADHAGQALFLHFDGTTWSKEYGPLFRAHREDQQYEETDDVRRTGVARVPGTAALWAVGSVGVGDDEDDFVLRR</sequence>
<feature type="chain" id="PRO_5040804174" evidence="2">
    <location>
        <begin position="26"/>
        <end position="412"/>
    </location>
</feature>
<feature type="signal peptide" evidence="2">
    <location>
        <begin position="1"/>
        <end position="25"/>
    </location>
</feature>
<name>A0A9W6MGB5_9ACTN</name>
<reference evidence="3" key="2">
    <citation type="submission" date="2023-01" db="EMBL/GenBank/DDBJ databases">
        <authorList>
            <person name="Sun Q."/>
            <person name="Evtushenko L."/>
        </authorList>
    </citation>
    <scope>NUCLEOTIDE SEQUENCE</scope>
    <source>
        <strain evidence="3">VKM Ac-2007</strain>
    </source>
</reference>
<evidence type="ECO:0000256" key="1">
    <source>
        <dbReference type="SAM" id="MobiDB-lite"/>
    </source>
</evidence>
<evidence type="ECO:0000256" key="2">
    <source>
        <dbReference type="SAM" id="SignalP"/>
    </source>
</evidence>
<keyword evidence="4" id="KW-1185">Reference proteome</keyword>
<reference evidence="3" key="1">
    <citation type="journal article" date="2014" name="Int. J. Syst. Evol. Microbiol.">
        <title>Complete genome sequence of Corynebacterium casei LMG S-19264T (=DSM 44701T), isolated from a smear-ripened cheese.</title>
        <authorList>
            <consortium name="US DOE Joint Genome Institute (JGI-PGF)"/>
            <person name="Walter F."/>
            <person name="Albersmeier A."/>
            <person name="Kalinowski J."/>
            <person name="Ruckert C."/>
        </authorList>
    </citation>
    <scope>NUCLEOTIDE SEQUENCE</scope>
    <source>
        <strain evidence="3">VKM Ac-2007</strain>
    </source>
</reference>
<keyword evidence="2" id="KW-0732">Signal</keyword>
<protein>
    <submittedName>
        <fullName evidence="3">Uncharacterized protein</fullName>
    </submittedName>
</protein>
<feature type="region of interest" description="Disordered" evidence="1">
    <location>
        <begin position="27"/>
        <end position="64"/>
    </location>
</feature>
<dbReference type="EMBL" id="BSEV01000023">
    <property type="protein sequence ID" value="GLK13554.1"/>
    <property type="molecule type" value="Genomic_DNA"/>
</dbReference>
<accession>A0A9W6MGB5</accession>
<organism evidence="3 4">
    <name type="scientific">Streptosporangium carneum</name>
    <dbReference type="NCBI Taxonomy" id="47481"/>
    <lineage>
        <taxon>Bacteria</taxon>
        <taxon>Bacillati</taxon>
        <taxon>Actinomycetota</taxon>
        <taxon>Actinomycetes</taxon>
        <taxon>Streptosporangiales</taxon>
        <taxon>Streptosporangiaceae</taxon>
        <taxon>Streptosporangium</taxon>
    </lineage>
</organism>